<feature type="compositionally biased region" description="Basic and acidic residues" evidence="1">
    <location>
        <begin position="481"/>
        <end position="494"/>
    </location>
</feature>
<organism evidence="4 5">
    <name type="scientific">Arthrobacter ginsengisoli</name>
    <dbReference type="NCBI Taxonomy" id="1356565"/>
    <lineage>
        <taxon>Bacteria</taxon>
        <taxon>Bacillati</taxon>
        <taxon>Actinomycetota</taxon>
        <taxon>Actinomycetes</taxon>
        <taxon>Micrococcales</taxon>
        <taxon>Micrococcaceae</taxon>
        <taxon>Arthrobacter</taxon>
    </lineage>
</organism>
<feature type="region of interest" description="Disordered" evidence="1">
    <location>
        <begin position="475"/>
        <end position="494"/>
    </location>
</feature>
<dbReference type="Proteomes" id="UP001252243">
    <property type="component" value="Unassembled WGS sequence"/>
</dbReference>
<evidence type="ECO:0000256" key="1">
    <source>
        <dbReference type="SAM" id="MobiDB-lite"/>
    </source>
</evidence>
<evidence type="ECO:0000313" key="5">
    <source>
        <dbReference type="Proteomes" id="UP001252243"/>
    </source>
</evidence>
<name>A0ABU1UEJ6_9MICC</name>
<gene>
    <name evidence="4" type="ORF">J2X01_002892</name>
</gene>
<feature type="domain" description="Excalibur calcium-binding" evidence="3">
    <location>
        <begin position="457"/>
        <end position="493"/>
    </location>
</feature>
<keyword evidence="4" id="KW-0808">Transferase</keyword>
<dbReference type="PANTHER" id="PTHR24094:SF15">
    <property type="entry name" value="AMP-DEPENDENT SYNTHETASE_LIGASE DOMAIN-CONTAINING PROTEIN-RELATED"/>
    <property type="match status" value="1"/>
</dbReference>
<dbReference type="GO" id="GO:0016746">
    <property type="term" value="F:acyltransferase activity"/>
    <property type="evidence" value="ECO:0007669"/>
    <property type="project" value="UniProtKB-KW"/>
</dbReference>
<proteinExistence type="predicted"/>
<comment type="caution">
    <text evidence="4">The sequence shown here is derived from an EMBL/GenBank/DDBJ whole genome shotgun (WGS) entry which is preliminary data.</text>
</comment>
<evidence type="ECO:0000259" key="3">
    <source>
        <dbReference type="SMART" id="SM00894"/>
    </source>
</evidence>
<keyword evidence="2" id="KW-0812">Transmembrane</keyword>
<reference evidence="4 5" key="1">
    <citation type="submission" date="2023-07" db="EMBL/GenBank/DDBJ databases">
        <title>Sorghum-associated microbial communities from plants grown in Nebraska, USA.</title>
        <authorList>
            <person name="Schachtman D."/>
        </authorList>
    </citation>
    <scope>NUCLEOTIDE SEQUENCE [LARGE SCALE GENOMIC DNA]</scope>
    <source>
        <strain evidence="4 5">BE167</strain>
    </source>
</reference>
<dbReference type="RefSeq" id="WP_310058585.1">
    <property type="nucleotide sequence ID" value="NZ_JAVDVQ010000012.1"/>
</dbReference>
<dbReference type="EMBL" id="JAVDVQ010000012">
    <property type="protein sequence ID" value="MDR7083597.1"/>
    <property type="molecule type" value="Genomic_DNA"/>
</dbReference>
<keyword evidence="2" id="KW-0472">Membrane</keyword>
<dbReference type="PANTHER" id="PTHR24094">
    <property type="entry name" value="SECRETED PROTEIN"/>
    <property type="match status" value="1"/>
</dbReference>
<keyword evidence="4" id="KW-0670">Pyruvate</keyword>
<dbReference type="InterPro" id="IPR011089">
    <property type="entry name" value="GmrSD_C"/>
</dbReference>
<keyword evidence="2" id="KW-1133">Transmembrane helix</keyword>
<feature type="region of interest" description="Disordered" evidence="1">
    <location>
        <begin position="21"/>
        <end position="44"/>
    </location>
</feature>
<feature type="region of interest" description="Disordered" evidence="1">
    <location>
        <begin position="132"/>
        <end position="174"/>
    </location>
</feature>
<protein>
    <submittedName>
        <fullName evidence="4">Pyruvate/2-oxoglutarate dehydrogenase complex dihydrolipoamide acyltransferase (E2) component</fullName>
    </submittedName>
</protein>
<accession>A0ABU1UEJ6</accession>
<dbReference type="InterPro" id="IPR008613">
    <property type="entry name" value="Excalibur_Ca-bd_domain"/>
</dbReference>
<feature type="region of interest" description="Disordered" evidence="1">
    <location>
        <begin position="424"/>
        <end position="446"/>
    </location>
</feature>
<dbReference type="Pfam" id="PF07510">
    <property type="entry name" value="GmrSD_C"/>
    <property type="match status" value="1"/>
</dbReference>
<dbReference type="Pfam" id="PF05901">
    <property type="entry name" value="Excalibur"/>
    <property type="match status" value="1"/>
</dbReference>
<feature type="transmembrane region" description="Helical" evidence="2">
    <location>
        <begin position="72"/>
        <end position="92"/>
    </location>
</feature>
<sequence length="494" mass="51054">MGQKHGDSKLNRKQSLASLFGKREEPSPWQSPGSSFDAPTPPKKPKVSTFVVGALVLLAMWLGFASGGLGGALIFLAISAALTGLYVAVTGRGSWARLPGKRKVGGIVLAASLVVMVAGAVTLPPPSAESLAAQAASENAKRAEEASRASAQSPSATPSPTPSPTDTGEPLDPDRLTELAAGVSYTAPKSQPAFGTKAVDLLALLPVKDTASSPGYSARAMYGQAWADVDRNGCDTRNDILKRDLTKVEFVDNSTCKVERGILAPDPYTATTINFQRGPDTSSAVQIDHVVALGDAWIKGAQQLTGVQRMAFANDPLNLQATDGPTDVKKGESDAAAWLPPNKSYRCEYVARQIAVKATYDLWVTQTEHDAMAAVLNDCSGQLVPTNETEAEVVVAAEEEATPAAEAAVPAPKPLAPAPFVAPAPAPAPAPKPAPAPAPAPKPAPAPYVPPAPAAAYYPNCAAVKAAGAAPIYAGQPGYRRSLDRDGDGVGCEK</sequence>
<feature type="transmembrane region" description="Helical" evidence="2">
    <location>
        <begin position="104"/>
        <end position="123"/>
    </location>
</feature>
<evidence type="ECO:0000313" key="4">
    <source>
        <dbReference type="EMBL" id="MDR7083597.1"/>
    </source>
</evidence>
<keyword evidence="5" id="KW-1185">Reference proteome</keyword>
<feature type="transmembrane region" description="Helical" evidence="2">
    <location>
        <begin position="47"/>
        <end position="66"/>
    </location>
</feature>
<dbReference type="SMART" id="SM00894">
    <property type="entry name" value="Excalibur"/>
    <property type="match status" value="1"/>
</dbReference>
<keyword evidence="4" id="KW-0012">Acyltransferase</keyword>
<evidence type="ECO:0000256" key="2">
    <source>
        <dbReference type="SAM" id="Phobius"/>
    </source>
</evidence>